<protein>
    <recommendedName>
        <fullName evidence="13">THAP-type domain-containing protein</fullName>
    </recommendedName>
</protein>
<evidence type="ECO:0000256" key="11">
    <source>
        <dbReference type="ARBA" id="ARBA00023306"/>
    </source>
</evidence>
<dbReference type="Gene3D" id="6.20.210.20">
    <property type="entry name" value="THAP domain"/>
    <property type="match status" value="1"/>
</dbReference>
<dbReference type="GO" id="GO:0008270">
    <property type="term" value="F:zinc ion binding"/>
    <property type="evidence" value="ECO:0007669"/>
    <property type="project" value="UniProtKB-KW"/>
</dbReference>
<evidence type="ECO:0000259" key="13">
    <source>
        <dbReference type="PROSITE" id="PS50950"/>
    </source>
</evidence>
<dbReference type="GO" id="GO:0043565">
    <property type="term" value="F:sequence-specific DNA binding"/>
    <property type="evidence" value="ECO:0007669"/>
    <property type="project" value="InterPro"/>
</dbReference>
<dbReference type="InterPro" id="IPR026516">
    <property type="entry name" value="THAP1/10"/>
</dbReference>
<evidence type="ECO:0000256" key="7">
    <source>
        <dbReference type="ARBA" id="ARBA00023054"/>
    </source>
</evidence>
<evidence type="ECO:0000256" key="3">
    <source>
        <dbReference type="ARBA" id="ARBA00022723"/>
    </source>
</evidence>
<feature type="domain" description="THAP-type" evidence="13">
    <location>
        <begin position="1"/>
        <end position="93"/>
    </location>
</feature>
<keyword evidence="15" id="KW-1185">Reference proteome</keyword>
<evidence type="ECO:0000256" key="8">
    <source>
        <dbReference type="ARBA" id="ARBA00023125"/>
    </source>
</evidence>
<keyword evidence="6" id="KW-0805">Transcription regulation</keyword>
<evidence type="ECO:0000256" key="4">
    <source>
        <dbReference type="ARBA" id="ARBA00022771"/>
    </source>
</evidence>
<organism evidence="14 15">
    <name type="scientific">Rhipicephalus sanguineus</name>
    <name type="common">Brown dog tick</name>
    <name type="synonym">Ixodes sanguineus</name>
    <dbReference type="NCBI Taxonomy" id="34632"/>
    <lineage>
        <taxon>Eukaryota</taxon>
        <taxon>Metazoa</taxon>
        <taxon>Ecdysozoa</taxon>
        <taxon>Arthropoda</taxon>
        <taxon>Chelicerata</taxon>
        <taxon>Arachnida</taxon>
        <taxon>Acari</taxon>
        <taxon>Parasitiformes</taxon>
        <taxon>Ixodida</taxon>
        <taxon>Ixodoidea</taxon>
        <taxon>Ixodidae</taxon>
        <taxon>Rhipicephalinae</taxon>
        <taxon>Rhipicephalus</taxon>
        <taxon>Rhipicephalus</taxon>
    </lineage>
</organism>
<evidence type="ECO:0000313" key="14">
    <source>
        <dbReference type="EMBL" id="KAH7943069.1"/>
    </source>
</evidence>
<evidence type="ECO:0000256" key="2">
    <source>
        <dbReference type="ARBA" id="ARBA00006177"/>
    </source>
</evidence>
<reference evidence="14" key="2">
    <citation type="submission" date="2021-09" db="EMBL/GenBank/DDBJ databases">
        <authorList>
            <person name="Jia N."/>
            <person name="Wang J."/>
            <person name="Shi W."/>
            <person name="Du L."/>
            <person name="Sun Y."/>
            <person name="Zhan W."/>
            <person name="Jiang J."/>
            <person name="Wang Q."/>
            <person name="Zhang B."/>
            <person name="Ji P."/>
            <person name="Sakyi L.B."/>
            <person name="Cui X."/>
            <person name="Yuan T."/>
            <person name="Jiang B."/>
            <person name="Yang W."/>
            <person name="Lam T.T.-Y."/>
            <person name="Chang Q."/>
            <person name="Ding S."/>
            <person name="Wang X."/>
            <person name="Zhu J."/>
            <person name="Ruan X."/>
            <person name="Zhao L."/>
            <person name="Wei J."/>
            <person name="Que T."/>
            <person name="Du C."/>
            <person name="Cheng J."/>
            <person name="Dai P."/>
            <person name="Han X."/>
            <person name="Huang E."/>
            <person name="Gao Y."/>
            <person name="Liu J."/>
            <person name="Shao H."/>
            <person name="Ye R."/>
            <person name="Li L."/>
            <person name="Wei W."/>
            <person name="Wang X."/>
            <person name="Wang C."/>
            <person name="Huo Q."/>
            <person name="Li W."/>
            <person name="Guo W."/>
            <person name="Chen H."/>
            <person name="Chen S."/>
            <person name="Zhou L."/>
            <person name="Zhou L."/>
            <person name="Ni X."/>
            <person name="Tian J."/>
            <person name="Zhou Y."/>
            <person name="Sheng Y."/>
            <person name="Liu T."/>
            <person name="Pan Y."/>
            <person name="Xia L."/>
            <person name="Li J."/>
            <person name="Zhao F."/>
            <person name="Cao W."/>
        </authorList>
    </citation>
    <scope>NUCLEOTIDE SEQUENCE</scope>
    <source>
        <strain evidence="14">Rsan-2018</strain>
        <tissue evidence="14">Larvae</tissue>
    </source>
</reference>
<keyword evidence="11" id="KW-0131">Cell cycle</keyword>
<evidence type="ECO:0000256" key="10">
    <source>
        <dbReference type="ARBA" id="ARBA00023242"/>
    </source>
</evidence>
<keyword evidence="3" id="KW-0479">Metal-binding</keyword>
<proteinExistence type="inferred from homology"/>
<dbReference type="PANTHER" id="PTHR46600">
    <property type="entry name" value="THAP DOMAIN-CONTAINING"/>
    <property type="match status" value="1"/>
</dbReference>
<keyword evidence="8 12" id="KW-0238">DNA-binding</keyword>
<evidence type="ECO:0000256" key="9">
    <source>
        <dbReference type="ARBA" id="ARBA00023163"/>
    </source>
</evidence>
<dbReference type="VEuPathDB" id="VectorBase:RSAN_057760"/>
<evidence type="ECO:0000256" key="6">
    <source>
        <dbReference type="ARBA" id="ARBA00023015"/>
    </source>
</evidence>
<keyword evidence="9" id="KW-0804">Transcription</keyword>
<dbReference type="SUPFAM" id="SSF57716">
    <property type="entry name" value="Glucocorticoid receptor-like (DNA-binding domain)"/>
    <property type="match status" value="1"/>
</dbReference>
<evidence type="ECO:0000256" key="12">
    <source>
        <dbReference type="PROSITE-ProRule" id="PRU00309"/>
    </source>
</evidence>
<evidence type="ECO:0000313" key="15">
    <source>
        <dbReference type="Proteomes" id="UP000821837"/>
    </source>
</evidence>
<reference evidence="14" key="1">
    <citation type="journal article" date="2020" name="Cell">
        <title>Large-Scale Comparative Analyses of Tick Genomes Elucidate Their Genetic Diversity and Vector Capacities.</title>
        <authorList>
            <consortium name="Tick Genome and Microbiome Consortium (TIGMIC)"/>
            <person name="Jia N."/>
            <person name="Wang J."/>
            <person name="Shi W."/>
            <person name="Du L."/>
            <person name="Sun Y."/>
            <person name="Zhan W."/>
            <person name="Jiang J.F."/>
            <person name="Wang Q."/>
            <person name="Zhang B."/>
            <person name="Ji P."/>
            <person name="Bell-Sakyi L."/>
            <person name="Cui X.M."/>
            <person name="Yuan T.T."/>
            <person name="Jiang B.G."/>
            <person name="Yang W.F."/>
            <person name="Lam T.T."/>
            <person name="Chang Q.C."/>
            <person name="Ding S.J."/>
            <person name="Wang X.J."/>
            <person name="Zhu J.G."/>
            <person name="Ruan X.D."/>
            <person name="Zhao L."/>
            <person name="Wei J.T."/>
            <person name="Ye R.Z."/>
            <person name="Que T.C."/>
            <person name="Du C.H."/>
            <person name="Zhou Y.H."/>
            <person name="Cheng J.X."/>
            <person name="Dai P.F."/>
            <person name="Guo W.B."/>
            <person name="Han X.H."/>
            <person name="Huang E.J."/>
            <person name="Li L.F."/>
            <person name="Wei W."/>
            <person name="Gao Y.C."/>
            <person name="Liu J.Z."/>
            <person name="Shao H.Z."/>
            <person name="Wang X."/>
            <person name="Wang C.C."/>
            <person name="Yang T.C."/>
            <person name="Huo Q.B."/>
            <person name="Li W."/>
            <person name="Chen H.Y."/>
            <person name="Chen S.E."/>
            <person name="Zhou L.G."/>
            <person name="Ni X.B."/>
            <person name="Tian J.H."/>
            <person name="Sheng Y."/>
            <person name="Liu T."/>
            <person name="Pan Y.S."/>
            <person name="Xia L.Y."/>
            <person name="Li J."/>
            <person name="Zhao F."/>
            <person name="Cao W.C."/>
        </authorList>
    </citation>
    <scope>NUCLEOTIDE SEQUENCE</scope>
    <source>
        <strain evidence="14">Rsan-2018</strain>
    </source>
</reference>
<dbReference type="SMART" id="SM00980">
    <property type="entry name" value="THAP"/>
    <property type="match status" value="1"/>
</dbReference>
<comment type="caution">
    <text evidence="14">The sequence shown here is derived from an EMBL/GenBank/DDBJ whole genome shotgun (WGS) entry which is preliminary data.</text>
</comment>
<dbReference type="PANTHER" id="PTHR46600:SF1">
    <property type="entry name" value="THAP DOMAIN-CONTAINING PROTEIN 1"/>
    <property type="match status" value="1"/>
</dbReference>
<dbReference type="EMBL" id="JABSTV010001253">
    <property type="protein sequence ID" value="KAH7943069.1"/>
    <property type="molecule type" value="Genomic_DNA"/>
</dbReference>
<keyword evidence="4 12" id="KW-0863">Zinc-finger</keyword>
<evidence type="ECO:0000256" key="1">
    <source>
        <dbReference type="ARBA" id="ARBA00004642"/>
    </source>
</evidence>
<dbReference type="InterPro" id="IPR038441">
    <property type="entry name" value="THAP_Znf_sf"/>
</dbReference>
<dbReference type="GO" id="GO:0005654">
    <property type="term" value="C:nucleoplasm"/>
    <property type="evidence" value="ECO:0007669"/>
    <property type="project" value="UniProtKB-SubCell"/>
</dbReference>
<accession>A0A9D4PHU0</accession>
<keyword evidence="5" id="KW-0862">Zinc</keyword>
<sequence>MAPIFCTVKSCACETGDNRRTFHRFPSDAALRQTWVDFVRRGRGGDCTPTKRSLLCSLHFTPDADTCSMQVMIDFVLSTKNLRLGGDAFPPLCHPAATARHDAFQCRGEMDCMGNNLKPVGDPKAGAPTEVPATTACRDAGGHDMEASSNSVS</sequence>
<comment type="subcellular location">
    <subcellularLocation>
        <location evidence="1">Nucleus</location>
        <location evidence="1">Nucleoplasm</location>
    </subcellularLocation>
</comment>
<dbReference type="PROSITE" id="PS50950">
    <property type="entry name" value="ZF_THAP"/>
    <property type="match status" value="1"/>
</dbReference>
<dbReference type="Pfam" id="PF05485">
    <property type="entry name" value="THAP"/>
    <property type="match status" value="1"/>
</dbReference>
<comment type="similarity">
    <text evidence="2">Belongs to the THAP1 family.</text>
</comment>
<dbReference type="Proteomes" id="UP000821837">
    <property type="component" value="Unassembled WGS sequence"/>
</dbReference>
<dbReference type="InterPro" id="IPR006612">
    <property type="entry name" value="THAP_Znf"/>
</dbReference>
<dbReference type="AlphaFoldDB" id="A0A9D4PHU0"/>
<keyword evidence="10" id="KW-0539">Nucleus</keyword>
<keyword evidence="7" id="KW-0175">Coiled coil</keyword>
<gene>
    <name evidence="14" type="ORF">HPB52_004886</name>
</gene>
<name>A0A9D4PHU0_RHISA</name>
<evidence type="ECO:0000256" key="5">
    <source>
        <dbReference type="ARBA" id="ARBA00022833"/>
    </source>
</evidence>